<dbReference type="Proteomes" id="UP000289340">
    <property type="component" value="Chromosome 14"/>
</dbReference>
<dbReference type="InterPro" id="IPR032799">
    <property type="entry name" value="TAXi_C"/>
</dbReference>
<dbReference type="FunFam" id="2.40.70.10:FF:000027">
    <property type="entry name" value="Aspartic proteinase Asp1 isoform A"/>
    <property type="match status" value="1"/>
</dbReference>
<dbReference type="CDD" id="cd05475">
    <property type="entry name" value="nucellin_like"/>
    <property type="match status" value="1"/>
</dbReference>
<keyword evidence="13" id="KW-1185">Reference proteome</keyword>
<reference evidence="12 13" key="1">
    <citation type="submission" date="2018-09" db="EMBL/GenBank/DDBJ databases">
        <title>A high-quality reference genome of wild soybean provides a powerful tool to mine soybean genomes.</title>
        <authorList>
            <person name="Xie M."/>
            <person name="Chung C.Y.L."/>
            <person name="Li M.-W."/>
            <person name="Wong F.-L."/>
            <person name="Chan T.-F."/>
            <person name="Lam H.-M."/>
        </authorList>
    </citation>
    <scope>NUCLEOTIDE SEQUENCE [LARGE SCALE GENOMIC DNA]</scope>
    <source>
        <strain evidence="13">cv. W05</strain>
        <tissue evidence="12">Hypocotyl of etiolated seedlings</tissue>
    </source>
</reference>
<dbReference type="FunFam" id="2.40.70.10:FF:000015">
    <property type="entry name" value="Aspartyl protease family protein"/>
    <property type="match status" value="1"/>
</dbReference>
<dbReference type="GO" id="GO:0006508">
    <property type="term" value="P:proteolysis"/>
    <property type="evidence" value="ECO:0007669"/>
    <property type="project" value="UniProtKB-KW"/>
</dbReference>
<proteinExistence type="inferred from homology"/>
<dbReference type="InterPro" id="IPR021109">
    <property type="entry name" value="Peptidase_aspartic_dom_sf"/>
</dbReference>
<keyword evidence="4" id="KW-0677">Repeat</keyword>
<keyword evidence="6 10" id="KW-0378">Hydrolase</keyword>
<keyword evidence="3" id="KW-0732">Signal</keyword>
<evidence type="ECO:0000256" key="4">
    <source>
        <dbReference type="ARBA" id="ARBA00022737"/>
    </source>
</evidence>
<comment type="caution">
    <text evidence="12">The sequence shown here is derived from an EMBL/GenBank/DDBJ whole genome shotgun (WGS) entry which is preliminary data.</text>
</comment>
<evidence type="ECO:0000256" key="3">
    <source>
        <dbReference type="ARBA" id="ARBA00022729"/>
    </source>
</evidence>
<evidence type="ECO:0000256" key="2">
    <source>
        <dbReference type="ARBA" id="ARBA00022670"/>
    </source>
</evidence>
<evidence type="ECO:0000313" key="12">
    <source>
        <dbReference type="EMBL" id="RZB69016.1"/>
    </source>
</evidence>
<evidence type="ECO:0000256" key="6">
    <source>
        <dbReference type="ARBA" id="ARBA00022801"/>
    </source>
</evidence>
<keyword evidence="5 10" id="KW-0064">Aspartyl protease</keyword>
<dbReference type="PANTHER" id="PTHR13683:SF227">
    <property type="entry name" value="EUKARYOTIC ASPARTYL PROTEASE FAMILY PROTEIN"/>
    <property type="match status" value="1"/>
</dbReference>
<evidence type="ECO:0000256" key="10">
    <source>
        <dbReference type="RuleBase" id="RU000454"/>
    </source>
</evidence>
<gene>
    <name evidence="12" type="ORF">D0Y65_038695</name>
</gene>
<accession>A0A445H618</accession>
<sequence length="499" mass="55064">MILPSYHHGQPNWHTYSGEGCENWWRRQQSKTLILLLLFPYTTDIGSRTFCASDLSPLSLTSLLLTVLLHHSALAHPQPRNAKKLSSDNHHRLSSSAVFKVQGNVYPLGHYTVSLNIGYPPKLYDLDIDSGSDLTWVQCDAPCKGCTKPRDQLYKPNHNLVQCVDQLCSEVQLSMEYTCASPDDQCDYEVEYADHGSSLGVLVRDYIPFQFTNGSVVRPRVAFGCGYDQKYSGSNSPPATSGVLGLGNGRASILSQLHSLGLIHNVVGHCLSARGGGFLFFGDDFIPSSGIVWTSMLPSSSEKHYSSGPAELVFNGKATVVKGLELIFDSGSSYTYFNSQAYQAVVDLVTQDLKGKQLKRATDDPSLPICWKGAKSFKSLSDVKKYFKPLALSFTKTKILQMHLPPEAYLIITKHGNVCLGILDGTEVGLENLNIIGDISLQDKMVIYDNEKQQIGWVSSNCDRLPNVDRDLEGDFPHPYATNLGIFGDRCPASYEETD</sequence>
<dbReference type="PROSITE" id="PS51767">
    <property type="entry name" value="PEPTIDASE_A1"/>
    <property type="match status" value="1"/>
</dbReference>
<evidence type="ECO:0000256" key="1">
    <source>
        <dbReference type="ARBA" id="ARBA00007447"/>
    </source>
</evidence>
<dbReference type="PRINTS" id="PR00792">
    <property type="entry name" value="PEPSIN"/>
</dbReference>
<evidence type="ECO:0000256" key="5">
    <source>
        <dbReference type="ARBA" id="ARBA00022750"/>
    </source>
</evidence>
<organism evidence="12 13">
    <name type="scientific">Glycine soja</name>
    <name type="common">Wild soybean</name>
    <dbReference type="NCBI Taxonomy" id="3848"/>
    <lineage>
        <taxon>Eukaryota</taxon>
        <taxon>Viridiplantae</taxon>
        <taxon>Streptophyta</taxon>
        <taxon>Embryophyta</taxon>
        <taxon>Tracheophyta</taxon>
        <taxon>Spermatophyta</taxon>
        <taxon>Magnoliopsida</taxon>
        <taxon>eudicotyledons</taxon>
        <taxon>Gunneridae</taxon>
        <taxon>Pentapetalae</taxon>
        <taxon>rosids</taxon>
        <taxon>fabids</taxon>
        <taxon>Fabales</taxon>
        <taxon>Fabaceae</taxon>
        <taxon>Papilionoideae</taxon>
        <taxon>50 kb inversion clade</taxon>
        <taxon>NPAAA clade</taxon>
        <taxon>indigoferoid/millettioid clade</taxon>
        <taxon>Phaseoleae</taxon>
        <taxon>Glycine</taxon>
        <taxon>Glycine subgen. Soja</taxon>
    </lineage>
</organism>
<dbReference type="InterPro" id="IPR001461">
    <property type="entry name" value="Aspartic_peptidase_A1"/>
</dbReference>
<evidence type="ECO:0000256" key="8">
    <source>
        <dbReference type="ARBA" id="ARBA00077656"/>
    </source>
</evidence>
<feature type="active site" evidence="9">
    <location>
        <position position="129"/>
    </location>
</feature>
<dbReference type="Pfam" id="PF14541">
    <property type="entry name" value="TAXi_C"/>
    <property type="match status" value="1"/>
</dbReference>
<dbReference type="EMBL" id="QZWG01000014">
    <property type="protein sequence ID" value="RZB69016.1"/>
    <property type="molecule type" value="Genomic_DNA"/>
</dbReference>
<dbReference type="InterPro" id="IPR033121">
    <property type="entry name" value="PEPTIDASE_A1"/>
</dbReference>
<evidence type="ECO:0000256" key="7">
    <source>
        <dbReference type="ARBA" id="ARBA00068871"/>
    </source>
</evidence>
<dbReference type="SUPFAM" id="SSF50630">
    <property type="entry name" value="Acid proteases"/>
    <property type="match status" value="1"/>
</dbReference>
<feature type="domain" description="Peptidase A1" evidence="11">
    <location>
        <begin position="111"/>
        <end position="458"/>
    </location>
</feature>
<dbReference type="InterPro" id="IPR032861">
    <property type="entry name" value="TAXi_N"/>
</dbReference>
<comment type="similarity">
    <text evidence="1 10">Belongs to the peptidase A1 family.</text>
</comment>
<protein>
    <recommendedName>
        <fullName evidence="7">Aspartic proteinase Asp1</fullName>
    </recommendedName>
    <alternativeName>
        <fullName evidence="8">Nucellin-like protein</fullName>
    </alternativeName>
</protein>
<feature type="active site" evidence="9">
    <location>
        <position position="329"/>
    </location>
</feature>
<dbReference type="Gene3D" id="2.40.70.10">
    <property type="entry name" value="Acid Proteases"/>
    <property type="match status" value="2"/>
</dbReference>
<name>A0A445H618_GLYSO</name>
<dbReference type="InterPro" id="IPR001969">
    <property type="entry name" value="Aspartic_peptidase_AS"/>
</dbReference>
<dbReference type="Pfam" id="PF14543">
    <property type="entry name" value="TAXi_N"/>
    <property type="match status" value="1"/>
</dbReference>
<evidence type="ECO:0000259" key="11">
    <source>
        <dbReference type="PROSITE" id="PS51767"/>
    </source>
</evidence>
<dbReference type="PROSITE" id="PS00141">
    <property type="entry name" value="ASP_PROTEASE"/>
    <property type="match status" value="1"/>
</dbReference>
<evidence type="ECO:0000313" key="13">
    <source>
        <dbReference type="Proteomes" id="UP000289340"/>
    </source>
</evidence>
<dbReference type="InterPro" id="IPR033823">
    <property type="entry name" value="Nucellin"/>
</dbReference>
<dbReference type="AlphaFoldDB" id="A0A445H618"/>
<dbReference type="GO" id="GO:0004190">
    <property type="term" value="F:aspartic-type endopeptidase activity"/>
    <property type="evidence" value="ECO:0007669"/>
    <property type="project" value="UniProtKB-KW"/>
</dbReference>
<dbReference type="PANTHER" id="PTHR13683">
    <property type="entry name" value="ASPARTYL PROTEASES"/>
    <property type="match status" value="1"/>
</dbReference>
<evidence type="ECO:0000256" key="9">
    <source>
        <dbReference type="PIRSR" id="PIRSR601461-1"/>
    </source>
</evidence>
<keyword evidence="2 10" id="KW-0645">Protease</keyword>